<keyword evidence="2" id="KW-1185">Reference proteome</keyword>
<dbReference type="EMBL" id="KR063281">
    <property type="protein sequence ID" value="AKJ72659.1"/>
    <property type="molecule type" value="Genomic_DNA"/>
</dbReference>
<proteinExistence type="predicted"/>
<organism evidence="1 2">
    <name type="scientific">Gordonia phage GMA2</name>
    <dbReference type="NCBI Taxonomy" id="1647283"/>
    <lineage>
        <taxon>Viruses</taxon>
        <taxon>Duplodnaviria</taxon>
        <taxon>Heunggongvirae</taxon>
        <taxon>Uroviricota</taxon>
        <taxon>Caudoviricetes</taxon>
        <taxon>Gimaduovirus</taxon>
        <taxon>Gimaduovirus GMA2</taxon>
    </lineage>
</organism>
<gene>
    <name evidence="1" type="ORF">GMA2_121</name>
</gene>
<reference evidence="1 2" key="1">
    <citation type="journal article" date="2015" name="PLoS ONE">
        <title>Lysis to Kill: Evaluation of the Lytic Abilities, and Genomics of Nine Bacteriophages Infective for Gordonia spp. and Their Potential Use in Activated Sludge Foam Biocontrol.</title>
        <authorList>
            <person name="Dyson Z.A."/>
            <person name="Tucci J."/>
            <person name="Seviour R.J."/>
            <person name="Petrovski S."/>
        </authorList>
    </citation>
    <scope>NUCLEOTIDE SEQUENCE [LARGE SCALE GENOMIC DNA]</scope>
</reference>
<name>A0A0K0N6U8_9CAUD</name>
<evidence type="ECO:0000313" key="1">
    <source>
        <dbReference type="EMBL" id="AKJ72659.1"/>
    </source>
</evidence>
<sequence>MQTRACEELLVEWIDVDHTYQSIEVTGWLSASLILASLSKLGLSANVLSRKRVESKRWLFSSWKTEYRSEWRLVPMTALD</sequence>
<protein>
    <submittedName>
        <fullName evidence="1">Uncharacterized protein</fullName>
    </submittedName>
</protein>
<evidence type="ECO:0000313" key="2">
    <source>
        <dbReference type="Proteomes" id="UP000221359"/>
    </source>
</evidence>
<dbReference type="Proteomes" id="UP000221359">
    <property type="component" value="Segment"/>
</dbReference>
<accession>A0A0K0N6U8</accession>